<evidence type="ECO:0000313" key="2">
    <source>
        <dbReference type="EMBL" id="CAF4763607.1"/>
    </source>
</evidence>
<gene>
    <name evidence="2" type="ORF">UJA718_LOCUS39565</name>
</gene>
<evidence type="ECO:0000256" key="1">
    <source>
        <dbReference type="SAM" id="MobiDB-lite"/>
    </source>
</evidence>
<sequence length="217" mass="24584">QQQQQHQHDYDNLTFPQNSSHRYYDPFPILVDCQHCNRTIDRSSVRDISCQVPSDEDEDQKNNCQDVQYKHQKAKRSSPIYESPRSSPPLCQPPMAINLLAPYHFRRKRSLSSYASLHSRSKSAPSAASSIVSSNSSRSKHFYEKKIKNNNNNTNRLQALLSPLQTVTAVPTLVPETASVSATPSTTALLRSIKTSIHAMKKRLKDIRRLSEVGMCC</sequence>
<organism evidence="2 3">
    <name type="scientific">Rotaria socialis</name>
    <dbReference type="NCBI Taxonomy" id="392032"/>
    <lineage>
        <taxon>Eukaryota</taxon>
        <taxon>Metazoa</taxon>
        <taxon>Spiralia</taxon>
        <taxon>Gnathifera</taxon>
        <taxon>Rotifera</taxon>
        <taxon>Eurotatoria</taxon>
        <taxon>Bdelloidea</taxon>
        <taxon>Philodinida</taxon>
        <taxon>Philodinidae</taxon>
        <taxon>Rotaria</taxon>
    </lineage>
</organism>
<proteinExistence type="predicted"/>
<dbReference type="EMBL" id="CAJOBP010042105">
    <property type="protein sequence ID" value="CAF4763607.1"/>
    <property type="molecule type" value="Genomic_DNA"/>
</dbReference>
<accession>A0A821M9U8</accession>
<keyword evidence="3" id="KW-1185">Reference proteome</keyword>
<feature type="region of interest" description="Disordered" evidence="1">
    <location>
        <begin position="68"/>
        <end position="93"/>
    </location>
</feature>
<protein>
    <submittedName>
        <fullName evidence="2">Uncharacterized protein</fullName>
    </submittedName>
</protein>
<comment type="caution">
    <text evidence="2">The sequence shown here is derived from an EMBL/GenBank/DDBJ whole genome shotgun (WGS) entry which is preliminary data.</text>
</comment>
<dbReference type="Proteomes" id="UP000663873">
    <property type="component" value="Unassembled WGS sequence"/>
</dbReference>
<dbReference type="AlphaFoldDB" id="A0A821M9U8"/>
<evidence type="ECO:0000313" key="3">
    <source>
        <dbReference type="Proteomes" id="UP000663873"/>
    </source>
</evidence>
<name>A0A821M9U8_9BILA</name>
<feature type="non-terminal residue" evidence="2">
    <location>
        <position position="1"/>
    </location>
</feature>
<reference evidence="2" key="1">
    <citation type="submission" date="2021-02" db="EMBL/GenBank/DDBJ databases">
        <authorList>
            <person name="Nowell W R."/>
        </authorList>
    </citation>
    <scope>NUCLEOTIDE SEQUENCE</scope>
</reference>